<evidence type="ECO:0000313" key="2">
    <source>
        <dbReference type="EMBL" id="KAK4201348.1"/>
    </source>
</evidence>
<comment type="caution">
    <text evidence="2">The sequence shown here is derived from an EMBL/GenBank/DDBJ whole genome shotgun (WGS) entry which is preliminary data.</text>
</comment>
<feature type="region of interest" description="Disordered" evidence="1">
    <location>
        <begin position="541"/>
        <end position="589"/>
    </location>
</feature>
<dbReference type="EMBL" id="MU863908">
    <property type="protein sequence ID" value="KAK4201348.1"/>
    <property type="molecule type" value="Genomic_DNA"/>
</dbReference>
<feature type="compositionally biased region" description="Low complexity" evidence="1">
    <location>
        <begin position="293"/>
        <end position="337"/>
    </location>
</feature>
<accession>A0AAN6XID5</accession>
<dbReference type="Proteomes" id="UP001303160">
    <property type="component" value="Unassembled WGS sequence"/>
</dbReference>
<feature type="region of interest" description="Disordered" evidence="1">
    <location>
        <begin position="252"/>
        <end position="390"/>
    </location>
</feature>
<gene>
    <name evidence="2" type="ORF">QBC40DRAFT_198550</name>
</gene>
<dbReference type="AlphaFoldDB" id="A0AAN6XID5"/>
<reference evidence="2" key="1">
    <citation type="journal article" date="2023" name="Mol. Phylogenet. Evol.">
        <title>Genome-scale phylogeny and comparative genomics of the fungal order Sordariales.</title>
        <authorList>
            <person name="Hensen N."/>
            <person name="Bonometti L."/>
            <person name="Westerberg I."/>
            <person name="Brannstrom I.O."/>
            <person name="Guillou S."/>
            <person name="Cros-Aarteil S."/>
            <person name="Calhoun S."/>
            <person name="Haridas S."/>
            <person name="Kuo A."/>
            <person name="Mondo S."/>
            <person name="Pangilinan J."/>
            <person name="Riley R."/>
            <person name="LaButti K."/>
            <person name="Andreopoulos B."/>
            <person name="Lipzen A."/>
            <person name="Chen C."/>
            <person name="Yan M."/>
            <person name="Daum C."/>
            <person name="Ng V."/>
            <person name="Clum A."/>
            <person name="Steindorff A."/>
            <person name="Ohm R.A."/>
            <person name="Martin F."/>
            <person name="Silar P."/>
            <person name="Natvig D.O."/>
            <person name="Lalanne C."/>
            <person name="Gautier V."/>
            <person name="Ament-Velasquez S.L."/>
            <person name="Kruys A."/>
            <person name="Hutchinson M.I."/>
            <person name="Powell A.J."/>
            <person name="Barry K."/>
            <person name="Miller A.N."/>
            <person name="Grigoriev I.V."/>
            <person name="Debuchy R."/>
            <person name="Gladieux P."/>
            <person name="Hiltunen Thoren M."/>
            <person name="Johannesson H."/>
        </authorList>
    </citation>
    <scope>NUCLEOTIDE SEQUENCE</scope>
    <source>
        <strain evidence="2">CBS 315.58</strain>
    </source>
</reference>
<evidence type="ECO:0000313" key="3">
    <source>
        <dbReference type="Proteomes" id="UP001303160"/>
    </source>
</evidence>
<protein>
    <submittedName>
        <fullName evidence="2">Uncharacterized protein</fullName>
    </submittedName>
</protein>
<sequence length="589" mass="65193">MAEVVGLVVAANSLAKTCSTVYKLAELMIEISTEAPEVVEEEIRSYRLLLKTCFTAIQSARISLKERWPRDESSCTAAMNYLRKNRFLDGINRLAKGIKRKVLELMDRTARLPSSLQLKVNYRWHRLKPDFIALLPFMETLKSNLVLAQSTLKLESFYERRSWEERRLEGIGASAKAKPTEEMTLIMTEIVPGKSREIKHDMSQVVDMIHDLQVRRSSGFTTSGDLEDRHMFNQNVVLAFLADEMIKRGVVPNTAPPPDYKIPKNLDVHSGHRSWRPSYHGNHKKQQSYGKVSPHSSQPSSPTSNGSTEMSTSSPSSSQQSPPTSTPGTPGSSKETPVQFVSERPSPHVADFSITQEAQKPPENSGLTMPKGPPRRMATETATATAQSEVDDTENTLLWSGVDGPRIFFDVSSPHTQIVAARHRFKPISGHVNYKATRHSLNAHLHPSKDINIISLATISRLGLQVDGTATVESLNTGYGVDGGAQVIGTIEVCFHVDSFVSLEGFSFKVCERLQDGYDMVLGVETQQWLMRKSEHPNYGLNRKKKSVVGGEGSARVSGNGDTGALKEEPLNLPVRRRAMAEDDAGIDS</sequence>
<proteinExistence type="predicted"/>
<reference evidence="2" key="2">
    <citation type="submission" date="2023-05" db="EMBL/GenBank/DDBJ databases">
        <authorList>
            <consortium name="Lawrence Berkeley National Laboratory"/>
            <person name="Steindorff A."/>
            <person name="Hensen N."/>
            <person name="Bonometti L."/>
            <person name="Westerberg I."/>
            <person name="Brannstrom I.O."/>
            <person name="Guillou S."/>
            <person name="Cros-Aarteil S."/>
            <person name="Calhoun S."/>
            <person name="Haridas S."/>
            <person name="Kuo A."/>
            <person name="Mondo S."/>
            <person name="Pangilinan J."/>
            <person name="Riley R."/>
            <person name="Labutti K."/>
            <person name="Andreopoulos B."/>
            <person name="Lipzen A."/>
            <person name="Chen C."/>
            <person name="Yanf M."/>
            <person name="Daum C."/>
            <person name="Ng V."/>
            <person name="Clum A."/>
            <person name="Ohm R."/>
            <person name="Martin F."/>
            <person name="Silar P."/>
            <person name="Natvig D."/>
            <person name="Lalanne C."/>
            <person name="Gautier V."/>
            <person name="Ament-Velasquez S.L."/>
            <person name="Kruys A."/>
            <person name="Hutchinson M.I."/>
            <person name="Powell A.J."/>
            <person name="Barry K."/>
            <person name="Miller A.N."/>
            <person name="Grigoriev I.V."/>
            <person name="Debuchy R."/>
            <person name="Gladieux P."/>
            <person name="Thoren M.H."/>
            <person name="Johannesson H."/>
        </authorList>
    </citation>
    <scope>NUCLEOTIDE SEQUENCE</scope>
    <source>
        <strain evidence="2">CBS 315.58</strain>
    </source>
</reference>
<organism evidence="2 3">
    <name type="scientific">Triangularia verruculosa</name>
    <dbReference type="NCBI Taxonomy" id="2587418"/>
    <lineage>
        <taxon>Eukaryota</taxon>
        <taxon>Fungi</taxon>
        <taxon>Dikarya</taxon>
        <taxon>Ascomycota</taxon>
        <taxon>Pezizomycotina</taxon>
        <taxon>Sordariomycetes</taxon>
        <taxon>Sordariomycetidae</taxon>
        <taxon>Sordariales</taxon>
        <taxon>Podosporaceae</taxon>
        <taxon>Triangularia</taxon>
    </lineage>
</organism>
<evidence type="ECO:0000256" key="1">
    <source>
        <dbReference type="SAM" id="MobiDB-lite"/>
    </source>
</evidence>
<feature type="compositionally biased region" description="Basic and acidic residues" evidence="1">
    <location>
        <begin position="261"/>
        <end position="270"/>
    </location>
</feature>
<keyword evidence="3" id="KW-1185">Reference proteome</keyword>
<feature type="compositionally biased region" description="Basic residues" evidence="1">
    <location>
        <begin position="271"/>
        <end position="286"/>
    </location>
</feature>
<name>A0AAN6XID5_9PEZI</name>